<evidence type="ECO:0000313" key="3">
    <source>
        <dbReference type="Proteomes" id="UP001595765"/>
    </source>
</evidence>
<dbReference type="RefSeq" id="WP_386436594.1">
    <property type="nucleotide sequence ID" value="NZ_JBHSBB010000030.1"/>
</dbReference>
<sequence>MTDLSALFARVRSRAAEQQDTDLPPRASEHDLAQAEFGLGFTLPPALGGLYRQVANGGFGPDYLLLPLTGDGRTCTAEYGTLRAAPERFWPHGILPILDWGCGMYAAVDCLHPDGQILLFEPNAGPADWADAWFQDSPSLAQWLLTWLNGTGWWEEGAPMAGDTVAPRPWPDAAQRLRAVDLPARTR</sequence>
<protein>
    <submittedName>
        <fullName evidence="2">SMI1/KNR4 family protein</fullName>
    </submittedName>
</protein>
<name>A0ABV8HXY9_9ACTN</name>
<gene>
    <name evidence="2" type="ORF">ACFO3J_31085</name>
</gene>
<evidence type="ECO:0000259" key="1">
    <source>
        <dbReference type="Pfam" id="PF09346"/>
    </source>
</evidence>
<proteinExistence type="predicted"/>
<evidence type="ECO:0000313" key="2">
    <source>
        <dbReference type="EMBL" id="MFC4035882.1"/>
    </source>
</evidence>
<keyword evidence="3" id="KW-1185">Reference proteome</keyword>
<dbReference type="Pfam" id="PF09346">
    <property type="entry name" value="SMI1_KNR4"/>
    <property type="match status" value="1"/>
</dbReference>
<dbReference type="Proteomes" id="UP001595765">
    <property type="component" value="Unassembled WGS sequence"/>
</dbReference>
<comment type="caution">
    <text evidence="2">The sequence shown here is derived from an EMBL/GenBank/DDBJ whole genome shotgun (WGS) entry which is preliminary data.</text>
</comment>
<organism evidence="2 3">
    <name type="scientific">Streptomyces polygonati</name>
    <dbReference type="NCBI Taxonomy" id="1617087"/>
    <lineage>
        <taxon>Bacteria</taxon>
        <taxon>Bacillati</taxon>
        <taxon>Actinomycetota</taxon>
        <taxon>Actinomycetes</taxon>
        <taxon>Kitasatosporales</taxon>
        <taxon>Streptomycetaceae</taxon>
        <taxon>Streptomyces</taxon>
    </lineage>
</organism>
<dbReference type="InterPro" id="IPR018958">
    <property type="entry name" value="Knr4/Smi1-like_dom"/>
</dbReference>
<dbReference type="EMBL" id="JBHSBB010000030">
    <property type="protein sequence ID" value="MFC4035882.1"/>
    <property type="molecule type" value="Genomic_DNA"/>
</dbReference>
<accession>A0ABV8HXY9</accession>
<reference evidence="3" key="1">
    <citation type="journal article" date="2019" name="Int. J. Syst. Evol. Microbiol.">
        <title>The Global Catalogue of Microorganisms (GCM) 10K type strain sequencing project: providing services to taxonomists for standard genome sequencing and annotation.</title>
        <authorList>
            <consortium name="The Broad Institute Genomics Platform"/>
            <consortium name="The Broad Institute Genome Sequencing Center for Infectious Disease"/>
            <person name="Wu L."/>
            <person name="Ma J."/>
        </authorList>
    </citation>
    <scope>NUCLEOTIDE SEQUENCE [LARGE SCALE GENOMIC DNA]</scope>
    <source>
        <strain evidence="3">CGMCC 4.7237</strain>
    </source>
</reference>
<dbReference type="InterPro" id="IPR037883">
    <property type="entry name" value="Knr4/Smi1-like_sf"/>
</dbReference>
<dbReference type="SUPFAM" id="SSF160631">
    <property type="entry name" value="SMI1/KNR4-like"/>
    <property type="match status" value="1"/>
</dbReference>
<feature type="domain" description="Knr4/Smi1-like" evidence="1">
    <location>
        <begin position="27"/>
        <end position="144"/>
    </location>
</feature>